<feature type="domain" description="HTH cro/C1-type" evidence="1">
    <location>
        <begin position="23"/>
        <end position="84"/>
    </location>
</feature>
<dbReference type="CDD" id="cd00093">
    <property type="entry name" value="HTH_XRE"/>
    <property type="match status" value="1"/>
</dbReference>
<dbReference type="AlphaFoldDB" id="A0A1Y5PGH9"/>
<name>A0A1Y5PGH9_9MYCO</name>
<dbReference type="GO" id="GO:0003677">
    <property type="term" value="F:DNA binding"/>
    <property type="evidence" value="ECO:0007669"/>
    <property type="project" value="InterPro"/>
</dbReference>
<dbReference type="InterPro" id="IPR001387">
    <property type="entry name" value="Cro/C1-type_HTH"/>
</dbReference>
<dbReference type="SUPFAM" id="SSF47413">
    <property type="entry name" value="lambda repressor-like DNA-binding domains"/>
    <property type="match status" value="1"/>
</dbReference>
<organism evidence="2">
    <name type="scientific">uncultured Mycobacterium sp</name>
    <dbReference type="NCBI Taxonomy" id="171292"/>
    <lineage>
        <taxon>Bacteria</taxon>
        <taxon>Bacillati</taxon>
        <taxon>Actinomycetota</taxon>
        <taxon>Actinomycetes</taxon>
        <taxon>Mycobacteriales</taxon>
        <taxon>Mycobacteriaceae</taxon>
        <taxon>Mycobacterium</taxon>
        <taxon>environmental samples</taxon>
    </lineage>
</organism>
<dbReference type="Gene3D" id="1.10.260.40">
    <property type="entry name" value="lambda repressor-like DNA-binding domains"/>
    <property type="match status" value="1"/>
</dbReference>
<gene>
    <name evidence="2" type="ORF">MHPYR_490038</name>
</gene>
<proteinExistence type="predicted"/>
<dbReference type="InterPro" id="IPR010982">
    <property type="entry name" value="Lambda_DNA-bd_dom_sf"/>
</dbReference>
<dbReference type="EMBL" id="FLQS01000044">
    <property type="protein sequence ID" value="SBS77825.1"/>
    <property type="molecule type" value="Genomic_DNA"/>
</dbReference>
<evidence type="ECO:0000313" key="2">
    <source>
        <dbReference type="EMBL" id="SBS77825.1"/>
    </source>
</evidence>
<evidence type="ECO:0000259" key="1">
    <source>
        <dbReference type="PROSITE" id="PS50943"/>
    </source>
</evidence>
<sequence length="174" mass="19602">MPNIDENAKRWQTELSRRVGRAVQDARKSRGWTAIELSKRCSELNYPISRVAISKIESNSRAGKLDLAELVVLAAALNTSPVSLVYPGPYDEEVELFPGENHTQFMAAQWFSAIPEGPYDELRRWADSVTELNAWRRLSDLESTVWYGGADAKLQAQILKEAQRLRQQLGIADA</sequence>
<dbReference type="SMART" id="SM00530">
    <property type="entry name" value="HTH_XRE"/>
    <property type="match status" value="1"/>
</dbReference>
<accession>A0A1Y5PGH9</accession>
<protein>
    <recommendedName>
        <fullName evidence="1">HTH cro/C1-type domain-containing protein</fullName>
    </recommendedName>
</protein>
<dbReference type="Pfam" id="PF01381">
    <property type="entry name" value="HTH_3"/>
    <property type="match status" value="1"/>
</dbReference>
<reference evidence="2" key="1">
    <citation type="submission" date="2016-03" db="EMBL/GenBank/DDBJ databases">
        <authorList>
            <person name="Ploux O."/>
        </authorList>
    </citation>
    <scope>NUCLEOTIDE SEQUENCE</scope>
    <source>
        <strain evidence="2">UC10</strain>
    </source>
</reference>
<dbReference type="PROSITE" id="PS50943">
    <property type="entry name" value="HTH_CROC1"/>
    <property type="match status" value="1"/>
</dbReference>